<feature type="transmembrane region" description="Helical" evidence="7">
    <location>
        <begin position="330"/>
        <end position="347"/>
    </location>
</feature>
<feature type="transmembrane region" description="Helical" evidence="7">
    <location>
        <begin position="187"/>
        <end position="207"/>
    </location>
</feature>
<gene>
    <name evidence="8" type="ORF">KIF53_02075</name>
</gene>
<evidence type="ECO:0000256" key="3">
    <source>
        <dbReference type="ARBA" id="ARBA00022679"/>
    </source>
</evidence>
<accession>A0ABS7F9H7</accession>
<feature type="transmembrane region" description="Helical" evidence="7">
    <location>
        <begin position="219"/>
        <end position="237"/>
    </location>
</feature>
<dbReference type="RefSeq" id="WP_052257890.1">
    <property type="nucleotide sequence ID" value="NZ_CP142381.1"/>
</dbReference>
<comment type="caution">
    <text evidence="8">The sequence shown here is derived from an EMBL/GenBank/DDBJ whole genome shotgun (WGS) entry which is preliminary data.</text>
</comment>
<feature type="transmembrane region" description="Helical" evidence="7">
    <location>
        <begin position="307"/>
        <end position="324"/>
    </location>
</feature>
<proteinExistence type="predicted"/>
<evidence type="ECO:0000313" key="8">
    <source>
        <dbReference type="EMBL" id="MBW8286426.1"/>
    </source>
</evidence>
<organism evidence="8 9">
    <name type="scientific">Chromobacterium subtsugae</name>
    <dbReference type="NCBI Taxonomy" id="251747"/>
    <lineage>
        <taxon>Bacteria</taxon>
        <taxon>Pseudomonadati</taxon>
        <taxon>Pseudomonadota</taxon>
        <taxon>Betaproteobacteria</taxon>
        <taxon>Neisseriales</taxon>
        <taxon>Chromobacteriaceae</taxon>
        <taxon>Chromobacterium</taxon>
    </lineage>
</organism>
<feature type="transmembrane region" description="Helical" evidence="7">
    <location>
        <begin position="6"/>
        <end position="25"/>
    </location>
</feature>
<keyword evidence="4 7" id="KW-0812">Transmembrane</keyword>
<feature type="transmembrane region" description="Helical" evidence="7">
    <location>
        <begin position="133"/>
        <end position="155"/>
    </location>
</feature>
<dbReference type="Pfam" id="PF00953">
    <property type="entry name" value="Glycos_transf_4"/>
    <property type="match status" value="1"/>
</dbReference>
<feature type="transmembrane region" description="Helical" evidence="7">
    <location>
        <begin position="74"/>
        <end position="91"/>
    </location>
</feature>
<evidence type="ECO:0000256" key="2">
    <source>
        <dbReference type="ARBA" id="ARBA00022475"/>
    </source>
</evidence>
<dbReference type="Proteomes" id="UP000711178">
    <property type="component" value="Unassembled WGS sequence"/>
</dbReference>
<keyword evidence="6 7" id="KW-0472">Membrane</keyword>
<feature type="transmembrane region" description="Helical" evidence="7">
    <location>
        <begin position="243"/>
        <end position="261"/>
    </location>
</feature>
<feature type="transmembrane region" description="Helical" evidence="7">
    <location>
        <begin position="46"/>
        <end position="68"/>
    </location>
</feature>
<evidence type="ECO:0000256" key="7">
    <source>
        <dbReference type="SAM" id="Phobius"/>
    </source>
</evidence>
<protein>
    <submittedName>
        <fullName evidence="8">Glycosyltransferase family 4 protein</fullName>
    </submittedName>
</protein>
<feature type="transmembrane region" description="Helical" evidence="7">
    <location>
        <begin position="103"/>
        <end position="121"/>
    </location>
</feature>
<evidence type="ECO:0000256" key="4">
    <source>
        <dbReference type="ARBA" id="ARBA00022692"/>
    </source>
</evidence>
<name>A0ABS7F9H7_9NEIS</name>
<keyword evidence="2" id="KW-1003">Cell membrane</keyword>
<evidence type="ECO:0000256" key="5">
    <source>
        <dbReference type="ARBA" id="ARBA00022989"/>
    </source>
</evidence>
<dbReference type="InterPro" id="IPR000715">
    <property type="entry name" value="Glycosyl_transferase_4"/>
</dbReference>
<keyword evidence="5 7" id="KW-1133">Transmembrane helix</keyword>
<keyword evidence="9" id="KW-1185">Reference proteome</keyword>
<dbReference type="EMBL" id="JAHDTB010000001">
    <property type="protein sequence ID" value="MBW8286426.1"/>
    <property type="molecule type" value="Genomic_DNA"/>
</dbReference>
<sequence length="383" mass="42399">MLLILFSALFTSFILAILVVRYNYLHSKYSADSDMAGIQKFHACPVPRIGGIPIFLGFSVGLTVAGVLHASVEALYFMLASLPAFAFGLTEDLTKRIGPLPRLLATFVSAALVFYLLHGSINRVEIPWLDHLLASYAPLAFLFTIFAAGGVAHAFNIIDGYNGLSGTVAILTLLALAYVAFKVNDSFLIALCFAMIGAISGFLLLNFPRGLIFAGDGGAYLTGFAVAEISILLIARHPNVSPWFPLLVVIYPVFETVFTIYRRKFLQKRSIGHPDALHLHQIIYKRVVLWMVASKEAKHLTQRNSMTSPYLWALSSSSVLPAMLFWNQKYVLMAFAALFVLSYTYLYKSIVRFRTPRWIMINEQIKQQSPVGASTAANPQRSS</sequence>
<feature type="transmembrane region" description="Helical" evidence="7">
    <location>
        <begin position="162"/>
        <end position="181"/>
    </location>
</feature>
<dbReference type="PANTHER" id="PTHR22926">
    <property type="entry name" value="PHOSPHO-N-ACETYLMURAMOYL-PENTAPEPTIDE-TRANSFERASE"/>
    <property type="match status" value="1"/>
</dbReference>
<evidence type="ECO:0000313" key="9">
    <source>
        <dbReference type="Proteomes" id="UP000711178"/>
    </source>
</evidence>
<dbReference type="GeneID" id="89687894"/>
<evidence type="ECO:0000256" key="1">
    <source>
        <dbReference type="ARBA" id="ARBA00004651"/>
    </source>
</evidence>
<evidence type="ECO:0000256" key="6">
    <source>
        <dbReference type="ARBA" id="ARBA00023136"/>
    </source>
</evidence>
<dbReference type="PANTHER" id="PTHR22926:SF3">
    <property type="entry name" value="UNDECAPRENYL-PHOSPHATE ALPHA-N-ACETYLGLUCOSAMINYL 1-PHOSPHATE TRANSFERASE"/>
    <property type="match status" value="1"/>
</dbReference>
<comment type="subcellular location">
    <subcellularLocation>
        <location evidence="1">Cell membrane</location>
        <topology evidence="1">Multi-pass membrane protein</topology>
    </subcellularLocation>
</comment>
<dbReference type="CDD" id="cd06912">
    <property type="entry name" value="GT_MraY_like"/>
    <property type="match status" value="1"/>
</dbReference>
<keyword evidence="3" id="KW-0808">Transferase</keyword>
<reference evidence="8 9" key="1">
    <citation type="submission" date="2021-05" db="EMBL/GenBank/DDBJ databases">
        <title>Draft Whole Genome Sequencing Of Biosensor Chromobacterium violaceum Strain CV026 Reveals A Regulatory RNA In Chromobacterium violaceum Phenotype Regulatory Network.</title>
        <authorList>
            <person name="Hong K.W."/>
            <person name="Chan K.G."/>
            <person name="Chang C.-Y."/>
        </authorList>
    </citation>
    <scope>NUCLEOTIDE SEQUENCE [LARGE SCALE GENOMIC DNA]</scope>
    <source>
        <strain evidence="8 9">ATCC 31532</strain>
    </source>
</reference>